<dbReference type="GO" id="GO:0051792">
    <property type="term" value="P:medium-chain fatty acid biosynthetic process"/>
    <property type="evidence" value="ECO:0007669"/>
    <property type="project" value="TreeGrafter"/>
</dbReference>
<dbReference type="Proteomes" id="UP000593567">
    <property type="component" value="Unassembled WGS sequence"/>
</dbReference>
<evidence type="ECO:0000313" key="3">
    <source>
        <dbReference type="EMBL" id="KAF6024321.1"/>
    </source>
</evidence>
<comment type="similarity">
    <text evidence="1">Belongs to the AB hydrolase superfamily. AB hydrolase 4 family.</text>
</comment>
<gene>
    <name evidence="3" type="ORF">EB796_017366</name>
</gene>
<evidence type="ECO:0000259" key="2">
    <source>
        <dbReference type="Pfam" id="PF12146"/>
    </source>
</evidence>
<sequence length="340" mass="38362">MDLVSGLLAGWSNCVGQMSLAMKISLSCSMVFAVYYKYKICKPPQLFCQKDVFRKFLATCVPTSVERFSPFFMTFGTTLQTVIGGVMRTLPRVPWDESGDIELLDNYGHSTFALGLTGNNESNYILHFITGVKRKGYRSVVFTYRGMGDQDLRTAKSYCACYTDDLEYVVNLIKAKYPDAPLMAVGISLGGMILFHYLAKSGENSKLIAAMTISVPWNPFESMKTLSTPLNHYLYNRRFAKRLISFVEKNMHVFEGVVNIDHVRAVITIHEFDESFTAKVFGFDSLDHYYETSRASDKVHLIKTPLLALNSADDPFSPGYCEYFNFSSLCYLVLLDAMSC</sequence>
<dbReference type="InterPro" id="IPR050960">
    <property type="entry name" value="AB_hydrolase_4_sf"/>
</dbReference>
<dbReference type="GO" id="GO:0051793">
    <property type="term" value="P:medium-chain fatty acid catabolic process"/>
    <property type="evidence" value="ECO:0007669"/>
    <property type="project" value="TreeGrafter"/>
</dbReference>
<dbReference type="EMBL" id="VXIV02002589">
    <property type="protein sequence ID" value="KAF6024321.1"/>
    <property type="molecule type" value="Genomic_DNA"/>
</dbReference>
<dbReference type="PANTHER" id="PTHR10794:SF63">
    <property type="entry name" value="ALPHA_BETA HYDROLASE 1, ISOFORM A"/>
    <property type="match status" value="1"/>
</dbReference>
<dbReference type="GO" id="GO:0008126">
    <property type="term" value="F:acetylesterase activity"/>
    <property type="evidence" value="ECO:0007669"/>
    <property type="project" value="TreeGrafter"/>
</dbReference>
<evidence type="ECO:0000256" key="1">
    <source>
        <dbReference type="ARBA" id="ARBA00010884"/>
    </source>
</evidence>
<feature type="domain" description="Serine aminopeptidase S33" evidence="2">
    <location>
        <begin position="120"/>
        <end position="276"/>
    </location>
</feature>
<dbReference type="InterPro" id="IPR012020">
    <property type="entry name" value="ABHD4"/>
</dbReference>
<comment type="caution">
    <text evidence="3">The sequence shown here is derived from an EMBL/GenBank/DDBJ whole genome shotgun (WGS) entry which is preliminary data.</text>
</comment>
<reference evidence="3" key="1">
    <citation type="submission" date="2020-06" db="EMBL/GenBank/DDBJ databases">
        <title>Draft genome of Bugula neritina, a colonial animal packing powerful symbionts and potential medicines.</title>
        <authorList>
            <person name="Rayko M."/>
        </authorList>
    </citation>
    <scope>NUCLEOTIDE SEQUENCE [LARGE SCALE GENOMIC DNA]</scope>
    <source>
        <strain evidence="3">Kwan_BN1</strain>
    </source>
</reference>
<dbReference type="GO" id="GO:0047372">
    <property type="term" value="F:monoacylglycerol lipase activity"/>
    <property type="evidence" value="ECO:0007669"/>
    <property type="project" value="TreeGrafter"/>
</dbReference>
<dbReference type="AlphaFoldDB" id="A0A7J7JFF5"/>
<dbReference type="OrthoDB" id="6141884at2759"/>
<dbReference type="InterPro" id="IPR022742">
    <property type="entry name" value="Hydrolase_4"/>
</dbReference>
<dbReference type="Pfam" id="PF12146">
    <property type="entry name" value="Hydrolase_4"/>
    <property type="match status" value="1"/>
</dbReference>
<dbReference type="SUPFAM" id="SSF53474">
    <property type="entry name" value="alpha/beta-Hydrolases"/>
    <property type="match status" value="1"/>
</dbReference>
<organism evidence="3 4">
    <name type="scientific">Bugula neritina</name>
    <name type="common">Brown bryozoan</name>
    <name type="synonym">Sertularia neritina</name>
    <dbReference type="NCBI Taxonomy" id="10212"/>
    <lineage>
        <taxon>Eukaryota</taxon>
        <taxon>Metazoa</taxon>
        <taxon>Spiralia</taxon>
        <taxon>Lophotrochozoa</taxon>
        <taxon>Bryozoa</taxon>
        <taxon>Gymnolaemata</taxon>
        <taxon>Cheilostomatida</taxon>
        <taxon>Flustrina</taxon>
        <taxon>Buguloidea</taxon>
        <taxon>Bugulidae</taxon>
        <taxon>Bugula</taxon>
    </lineage>
</organism>
<proteinExistence type="inferred from homology"/>
<dbReference type="PANTHER" id="PTHR10794">
    <property type="entry name" value="ABHYDROLASE DOMAIN-CONTAINING PROTEIN"/>
    <property type="match status" value="1"/>
</dbReference>
<dbReference type="InterPro" id="IPR029058">
    <property type="entry name" value="AB_hydrolase_fold"/>
</dbReference>
<protein>
    <submittedName>
        <fullName evidence="3">ABHD3</fullName>
    </submittedName>
</protein>
<keyword evidence="4" id="KW-1185">Reference proteome</keyword>
<name>A0A7J7JFF5_BUGNE</name>
<dbReference type="PIRSF" id="PIRSF005211">
    <property type="entry name" value="Ab_hydro_YheT"/>
    <property type="match status" value="1"/>
</dbReference>
<accession>A0A7J7JFF5</accession>
<dbReference type="Gene3D" id="3.40.50.1820">
    <property type="entry name" value="alpha/beta hydrolase"/>
    <property type="match status" value="1"/>
</dbReference>
<evidence type="ECO:0000313" key="4">
    <source>
        <dbReference type="Proteomes" id="UP000593567"/>
    </source>
</evidence>